<dbReference type="FunFam" id="3.40.50.620:FF:000042">
    <property type="entry name" value="Isoleucine--tRNA ligase"/>
    <property type="match status" value="1"/>
</dbReference>
<dbReference type="InterPro" id="IPR010663">
    <property type="entry name" value="Znf_FPG/IleRS"/>
</dbReference>
<keyword evidence="9 14" id="KW-0067">ATP-binding</keyword>
<evidence type="ECO:0000259" key="16">
    <source>
        <dbReference type="Pfam" id="PF06827"/>
    </source>
</evidence>
<comment type="catalytic activity">
    <reaction evidence="13 14">
        <text>tRNA(Ile) + L-isoleucine + ATP = L-isoleucyl-tRNA(Ile) + AMP + diphosphate</text>
        <dbReference type="Rhea" id="RHEA:11060"/>
        <dbReference type="Rhea" id="RHEA-COMP:9666"/>
        <dbReference type="Rhea" id="RHEA-COMP:9695"/>
        <dbReference type="ChEBI" id="CHEBI:30616"/>
        <dbReference type="ChEBI" id="CHEBI:33019"/>
        <dbReference type="ChEBI" id="CHEBI:58045"/>
        <dbReference type="ChEBI" id="CHEBI:78442"/>
        <dbReference type="ChEBI" id="CHEBI:78528"/>
        <dbReference type="ChEBI" id="CHEBI:456215"/>
        <dbReference type="EC" id="6.1.1.5"/>
    </reaction>
</comment>
<feature type="binding site" evidence="14">
    <location>
        <position position="936"/>
    </location>
    <ligand>
        <name>Zn(2+)</name>
        <dbReference type="ChEBI" id="CHEBI:29105"/>
    </ligand>
</feature>
<keyword evidence="5 14" id="KW-0436">Ligase</keyword>
<keyword evidence="4 14" id="KW-0963">Cytoplasm</keyword>
<evidence type="ECO:0000256" key="7">
    <source>
        <dbReference type="ARBA" id="ARBA00022741"/>
    </source>
</evidence>
<dbReference type="Gene3D" id="3.40.50.620">
    <property type="entry name" value="HUPs"/>
    <property type="match status" value="2"/>
</dbReference>
<feature type="short sequence motif" description="'HIGH' region" evidence="14">
    <location>
        <begin position="57"/>
        <end position="67"/>
    </location>
</feature>
<dbReference type="PANTHER" id="PTHR42765">
    <property type="entry name" value="SOLEUCYL-TRNA SYNTHETASE"/>
    <property type="match status" value="1"/>
</dbReference>
<evidence type="ECO:0000256" key="13">
    <source>
        <dbReference type="ARBA" id="ARBA00048359"/>
    </source>
</evidence>
<evidence type="ECO:0000256" key="5">
    <source>
        <dbReference type="ARBA" id="ARBA00022598"/>
    </source>
</evidence>
<evidence type="ECO:0000256" key="6">
    <source>
        <dbReference type="ARBA" id="ARBA00022723"/>
    </source>
</evidence>
<feature type="binding site" evidence="14">
    <location>
        <position position="939"/>
    </location>
    <ligand>
        <name>Zn(2+)</name>
        <dbReference type="ChEBI" id="CHEBI:29105"/>
    </ligand>
</feature>
<evidence type="ECO:0000256" key="12">
    <source>
        <dbReference type="ARBA" id="ARBA00025217"/>
    </source>
</evidence>
<dbReference type="GO" id="GO:0000049">
    <property type="term" value="F:tRNA binding"/>
    <property type="evidence" value="ECO:0007669"/>
    <property type="project" value="InterPro"/>
</dbReference>
<dbReference type="InterPro" id="IPR050081">
    <property type="entry name" value="Ile-tRNA_ligase"/>
</dbReference>
<comment type="subcellular location">
    <subcellularLocation>
        <location evidence="1 14">Cytoplasm</location>
    </subcellularLocation>
</comment>
<comment type="subunit">
    <text evidence="3 14">Monomer.</text>
</comment>
<dbReference type="InterPro" id="IPR033708">
    <property type="entry name" value="Anticodon_Ile_BEm"/>
</dbReference>
<organism evidence="18 19">
    <name type="scientific">Candidatus Kinetoplastidibacterium crithidiae TCC036E</name>
    <dbReference type="NCBI Taxonomy" id="1208918"/>
    <lineage>
        <taxon>Bacteria</taxon>
        <taxon>Pseudomonadati</taxon>
        <taxon>Pseudomonadota</taxon>
        <taxon>Betaproteobacteria</taxon>
        <taxon>Candidatus Kinetoplastidibacterium</taxon>
    </lineage>
</organism>
<feature type="binding site" evidence="14">
    <location>
        <position position="625"/>
    </location>
    <ligand>
        <name>ATP</name>
        <dbReference type="ChEBI" id="CHEBI:30616"/>
    </ligand>
</feature>
<sequence length="953" mass="110619">MDYKNTLNLLDTSFQMRGNLPKKEPEWLKKWEDQNIYNVIRKSCQGRQKFTLHDGPPYANGNIHLGHAVNKVLKDIIIKSKTMSGYDAHYIPGWDCHGMPIEIQIEKKFGKHLSTKEIQNKARLYAKEQIEKQKQEFKRLGVLGNWNNPYLTMNFKNEANEIRVLKRIMESGFVFRGLRPINWCFDCKSALAEAEIEYYDKKDDAIYVAFKSASTEKLSEIFNYNINICSAIIWTTTPWTIPANQFLSVHPELDYALIETNSDKKILSNIIIAKDRVNYFLEQTNLKGNVLSIVKGVKLENHTFLHPLFNLHDSYNRTSPVLMGKYVTTDTGTGIVHSAPAHGLDDFNVFKKNGFTDSDILDLITEYGTFISEVPFLENISIWDANQKIIEMLLENETLVKQEIYEHSYMHCWRHKTPVIFKSTHQWFAGLDIKSDNNKTIREIALDNIEKTTFYPSWGKDRLKAMIANRPDWTISRQRQWGVPMALLLNKDSKNIHPDTISLLETIAQKIEISGIEEWQNIDCNHLIDKKNAEQYEKSNDTLDVWFDSGSTHLTVIGGKDNEFNGTHSKELEWPADLYLEGSDQHRGWFHSSLLIGCMLYKQAPYKALLTHGFVVDGQGKKMSKSLGNIVSPQKICDSLGADILRLWIASADYSSELSISKEILDRTVESYRRIRNTIRFLLLNISDFDHKNNYVEYSNLFEIDKYALVLTSKIQEEILQYYEKYEFHKIVSKIQKFCSEDLGSFYLDILKDRLYTTPVNSLARRSAQTALLEITKILLKTVAPILSFTSEEAWEELANSTIPSLKNEYDAVTIFTQLFQKLDVEKDFYLYDKWSSIRKIRDIVQRKLEEARTNGEIGSSLQAEIDIYMNHHDKEILESLKSDLHFIFIVSKTNLFDSLEQETTIIVRTSKNKKCERCWHWREDVGVDTKHKNICNRCIQNLFENGEKRNKA</sequence>
<evidence type="ECO:0000259" key="17">
    <source>
        <dbReference type="Pfam" id="PF08264"/>
    </source>
</evidence>
<dbReference type="InterPro" id="IPR002300">
    <property type="entry name" value="aa-tRNA-synth_Ia"/>
</dbReference>
<evidence type="ECO:0000256" key="9">
    <source>
        <dbReference type="ARBA" id="ARBA00022840"/>
    </source>
</evidence>
<protein>
    <recommendedName>
        <fullName evidence="14">Isoleucine--tRNA ligase</fullName>
        <ecNumber evidence="14">6.1.1.5</ecNumber>
    </recommendedName>
    <alternativeName>
        <fullName evidence="14">Isoleucyl-tRNA synthetase</fullName>
        <shortName evidence="14">IleRS</shortName>
    </alternativeName>
</protein>
<keyword evidence="6 14" id="KW-0479">Metal-binding</keyword>
<keyword evidence="8 14" id="KW-0862">Zinc</keyword>
<name>M1LTT9_9PROT</name>
<feature type="binding site" evidence="14">
    <location>
        <position position="916"/>
    </location>
    <ligand>
        <name>Zn(2+)</name>
        <dbReference type="ChEBI" id="CHEBI:29105"/>
    </ligand>
</feature>
<dbReference type="SUPFAM" id="SSF50677">
    <property type="entry name" value="ValRS/IleRS/LeuRS editing domain"/>
    <property type="match status" value="1"/>
</dbReference>
<dbReference type="GO" id="GO:0008270">
    <property type="term" value="F:zinc ion binding"/>
    <property type="evidence" value="ECO:0007669"/>
    <property type="project" value="UniProtKB-UniRule"/>
</dbReference>
<dbReference type="InterPro" id="IPR001412">
    <property type="entry name" value="aa-tRNA-synth_I_CS"/>
</dbReference>
<comment type="cofactor">
    <cofactor evidence="14">
        <name>Zn(2+)</name>
        <dbReference type="ChEBI" id="CHEBI:29105"/>
    </cofactor>
    <text evidence="14">Binds 1 zinc ion per subunit.</text>
</comment>
<reference evidence="18 19" key="1">
    <citation type="journal article" date="2013" name="Genome Biol. Evol.">
        <title>Genome evolution and phylogenomic analysis of candidatus kinetoplastibacterium, the betaproteobacterial endosymbionts of strigomonas and angomonas.</title>
        <authorList>
            <person name="Alves J.M."/>
            <person name="Serrano M.G."/>
            <person name="Maia da Silva F."/>
            <person name="Voegtly L.J."/>
            <person name="Matveyev A.V."/>
            <person name="Teixeira M.M."/>
            <person name="Camargo E.P."/>
            <person name="Buck G.A."/>
        </authorList>
    </citation>
    <scope>NUCLEOTIDE SEQUENCE [LARGE SCALE GENOMIC DNA]</scope>
    <source>
        <strain evidence="18 19">TCC036E</strain>
    </source>
</reference>
<dbReference type="KEGG" id="kct:CDEE_0478"/>
<gene>
    <name evidence="14" type="primary">ileS</name>
    <name evidence="18" type="ORF">CDEE_0478</name>
</gene>
<dbReference type="Gene3D" id="1.10.730.20">
    <property type="match status" value="1"/>
</dbReference>
<dbReference type="PATRIC" id="fig|1208918.3.peg.219"/>
<feature type="short sequence motif" description="'KMSKS' region" evidence="14">
    <location>
        <begin position="622"/>
        <end position="626"/>
    </location>
</feature>
<dbReference type="Pfam" id="PF00133">
    <property type="entry name" value="tRNA-synt_1"/>
    <property type="match status" value="1"/>
</dbReference>
<dbReference type="Pfam" id="PF08264">
    <property type="entry name" value="Anticodon_1"/>
    <property type="match status" value="1"/>
</dbReference>
<accession>M1LTT9</accession>
<dbReference type="FunFam" id="3.40.50.620:FF:000048">
    <property type="entry name" value="Isoleucine--tRNA ligase"/>
    <property type="match status" value="1"/>
</dbReference>
<keyword evidence="19" id="KW-1185">Reference proteome</keyword>
<dbReference type="RefSeq" id="WP_015238645.1">
    <property type="nucleotide sequence ID" value="NC_020283.1"/>
</dbReference>
<dbReference type="CDD" id="cd00818">
    <property type="entry name" value="IleRS_core"/>
    <property type="match status" value="1"/>
</dbReference>
<keyword evidence="10 14" id="KW-0648">Protein biosynthesis</keyword>
<dbReference type="PROSITE" id="PS00178">
    <property type="entry name" value="AA_TRNA_LIGASE_I"/>
    <property type="match status" value="1"/>
</dbReference>
<evidence type="ECO:0000259" key="15">
    <source>
        <dbReference type="Pfam" id="PF00133"/>
    </source>
</evidence>
<dbReference type="PANTHER" id="PTHR42765:SF1">
    <property type="entry name" value="ISOLEUCINE--TRNA LIGASE, MITOCHONDRIAL"/>
    <property type="match status" value="1"/>
</dbReference>
<dbReference type="SUPFAM" id="SSF52374">
    <property type="entry name" value="Nucleotidylyl transferase"/>
    <property type="match status" value="1"/>
</dbReference>
<dbReference type="Proteomes" id="UP000011686">
    <property type="component" value="Chromosome"/>
</dbReference>
<evidence type="ECO:0000256" key="1">
    <source>
        <dbReference type="ARBA" id="ARBA00004496"/>
    </source>
</evidence>
<dbReference type="GO" id="GO:0006428">
    <property type="term" value="P:isoleucyl-tRNA aminoacylation"/>
    <property type="evidence" value="ECO:0007669"/>
    <property type="project" value="UniProtKB-UniRule"/>
</dbReference>
<dbReference type="InterPro" id="IPR002301">
    <property type="entry name" value="Ile-tRNA-ligase"/>
</dbReference>
<dbReference type="Pfam" id="PF06827">
    <property type="entry name" value="zf-FPG_IleRS"/>
    <property type="match status" value="1"/>
</dbReference>
<dbReference type="InterPro" id="IPR014729">
    <property type="entry name" value="Rossmann-like_a/b/a_fold"/>
</dbReference>
<evidence type="ECO:0000256" key="3">
    <source>
        <dbReference type="ARBA" id="ARBA00011245"/>
    </source>
</evidence>
<dbReference type="EMBL" id="CP003804">
    <property type="protein sequence ID" value="AGF47521.1"/>
    <property type="molecule type" value="Genomic_DNA"/>
</dbReference>
<evidence type="ECO:0000256" key="4">
    <source>
        <dbReference type="ARBA" id="ARBA00022490"/>
    </source>
</evidence>
<dbReference type="GO" id="GO:0005829">
    <property type="term" value="C:cytosol"/>
    <property type="evidence" value="ECO:0007669"/>
    <property type="project" value="TreeGrafter"/>
</dbReference>
<dbReference type="AlphaFoldDB" id="M1LTT9"/>
<dbReference type="GO" id="GO:0005524">
    <property type="term" value="F:ATP binding"/>
    <property type="evidence" value="ECO:0007669"/>
    <property type="project" value="UniProtKB-UniRule"/>
</dbReference>
<dbReference type="eggNOG" id="COG0060">
    <property type="taxonomic scope" value="Bacteria"/>
</dbReference>
<evidence type="ECO:0000256" key="11">
    <source>
        <dbReference type="ARBA" id="ARBA00023146"/>
    </source>
</evidence>
<comment type="similarity">
    <text evidence="2 14">Belongs to the class-I aminoacyl-tRNA synthetase family. IleS type 1 subfamily.</text>
</comment>
<dbReference type="InterPro" id="IPR023585">
    <property type="entry name" value="Ile-tRNA-ligase_type1"/>
</dbReference>
<evidence type="ECO:0000256" key="14">
    <source>
        <dbReference type="HAMAP-Rule" id="MF_02002"/>
    </source>
</evidence>
<evidence type="ECO:0000313" key="19">
    <source>
        <dbReference type="Proteomes" id="UP000011686"/>
    </source>
</evidence>
<dbReference type="STRING" id="1208918.CDEE_0478"/>
<feature type="domain" description="Methionyl/Valyl/Leucyl/Isoleucyl-tRNA synthetase anticodon-binding" evidence="17">
    <location>
        <begin position="705"/>
        <end position="866"/>
    </location>
</feature>
<dbReference type="InterPro" id="IPR009008">
    <property type="entry name" value="Val/Leu/Ile-tRNA-synth_edit"/>
</dbReference>
<dbReference type="GO" id="GO:0002161">
    <property type="term" value="F:aminoacyl-tRNA deacylase activity"/>
    <property type="evidence" value="ECO:0007669"/>
    <property type="project" value="InterPro"/>
</dbReference>
<feature type="domain" description="Zinc finger FPG/IleRS-type" evidence="16">
    <location>
        <begin position="914"/>
        <end position="941"/>
    </location>
</feature>
<dbReference type="PRINTS" id="PR00984">
    <property type="entry name" value="TRNASYNTHILE"/>
</dbReference>
<dbReference type="InterPro" id="IPR013155">
    <property type="entry name" value="M/V/L/I-tRNA-synth_anticd-bd"/>
</dbReference>
<dbReference type="HAMAP" id="MF_02002">
    <property type="entry name" value="Ile_tRNA_synth_type1"/>
    <property type="match status" value="1"/>
</dbReference>
<evidence type="ECO:0000256" key="10">
    <source>
        <dbReference type="ARBA" id="ARBA00022917"/>
    </source>
</evidence>
<proteinExistence type="inferred from homology"/>
<evidence type="ECO:0000256" key="8">
    <source>
        <dbReference type="ARBA" id="ARBA00022833"/>
    </source>
</evidence>
<dbReference type="SUPFAM" id="SSF47323">
    <property type="entry name" value="Anticodon-binding domain of a subclass of class I aminoacyl-tRNA synthetases"/>
    <property type="match status" value="1"/>
</dbReference>
<feature type="domain" description="Aminoacyl-tRNA synthetase class Ia" evidence="15">
    <location>
        <begin position="27"/>
        <end position="660"/>
    </location>
</feature>
<feature type="binding site" evidence="14">
    <location>
        <position position="581"/>
    </location>
    <ligand>
        <name>L-isoleucyl-5'-AMP</name>
        <dbReference type="ChEBI" id="CHEBI:178002"/>
    </ligand>
</feature>
<dbReference type="GO" id="GO:0004822">
    <property type="term" value="F:isoleucine-tRNA ligase activity"/>
    <property type="evidence" value="ECO:0007669"/>
    <property type="project" value="UniProtKB-UniRule"/>
</dbReference>
<dbReference type="CDD" id="cd07960">
    <property type="entry name" value="Anticodon_Ia_Ile_BEm"/>
    <property type="match status" value="1"/>
</dbReference>
<evidence type="ECO:0000313" key="18">
    <source>
        <dbReference type="EMBL" id="AGF47521.1"/>
    </source>
</evidence>
<comment type="function">
    <text evidence="12 14">Catalyzes the attachment of isoleucine to tRNA(Ile). As IleRS can inadvertently accommodate and process structurally similar amino acids such as valine, to avoid such errors it has two additional distinct tRNA(Ile)-dependent editing activities. One activity is designated as 'pretransfer' editing and involves the hydrolysis of activated Val-AMP. The other activity is designated 'posttransfer' editing and involves deacylation of mischarged Val-tRNA(Ile).</text>
</comment>
<dbReference type="InterPro" id="IPR009080">
    <property type="entry name" value="tRNAsynth_Ia_anticodon-bd"/>
</dbReference>
<comment type="domain">
    <text evidence="14">IleRS has two distinct active sites: one for aminoacylation and one for editing. The misactivated valine is translocated from the active site to the editing site, which sterically excludes the correctly activated isoleucine. The single editing site contains two valyl binding pockets, one specific for each substrate (Val-AMP or Val-tRNA(Ile)).</text>
</comment>
<keyword evidence="11 14" id="KW-0030">Aminoacyl-tRNA synthetase</keyword>
<dbReference type="HOGENOM" id="CLU_001493_7_1_4"/>
<evidence type="ECO:0000256" key="2">
    <source>
        <dbReference type="ARBA" id="ARBA00006887"/>
    </source>
</evidence>
<dbReference type="NCBIfam" id="TIGR00392">
    <property type="entry name" value="ileS"/>
    <property type="match status" value="1"/>
</dbReference>
<keyword evidence="7 14" id="KW-0547">Nucleotide-binding</keyword>
<feature type="binding site" evidence="14">
    <location>
        <position position="919"/>
    </location>
    <ligand>
        <name>Zn(2+)</name>
        <dbReference type="ChEBI" id="CHEBI:29105"/>
    </ligand>
</feature>
<dbReference type="EC" id="6.1.1.5" evidence="14"/>